<evidence type="ECO:0000259" key="11">
    <source>
        <dbReference type="PROSITE" id="PS50262"/>
    </source>
</evidence>
<comment type="subcellular location">
    <subcellularLocation>
        <location evidence="1">Cell membrane</location>
        <topology evidence="1">Multi-pass membrane protein</topology>
    </subcellularLocation>
</comment>
<reference evidence="12" key="1">
    <citation type="submission" date="2014-07" db="EMBL/GenBank/DDBJ databases">
        <authorList>
            <person name="Martin A.A"/>
            <person name="De Silva N."/>
        </authorList>
    </citation>
    <scope>NUCLEOTIDE SEQUENCE</scope>
</reference>
<evidence type="ECO:0000256" key="9">
    <source>
        <dbReference type="RuleBase" id="RU000688"/>
    </source>
</evidence>
<proteinExistence type="inferred from homology"/>
<keyword evidence="6 10" id="KW-0472">Membrane</keyword>
<organism evidence="12 13">
    <name type="scientific">Strongyloides venezuelensis</name>
    <name type="common">Threadworm</name>
    <dbReference type="NCBI Taxonomy" id="75913"/>
    <lineage>
        <taxon>Eukaryota</taxon>
        <taxon>Metazoa</taxon>
        <taxon>Ecdysozoa</taxon>
        <taxon>Nematoda</taxon>
        <taxon>Chromadorea</taxon>
        <taxon>Rhabditida</taxon>
        <taxon>Tylenchina</taxon>
        <taxon>Panagrolaimomorpha</taxon>
        <taxon>Strongyloidoidea</taxon>
        <taxon>Strongyloididae</taxon>
        <taxon>Strongyloides</taxon>
    </lineage>
</organism>
<evidence type="ECO:0000313" key="13">
    <source>
        <dbReference type="WBParaSite" id="SVE_0749000.1"/>
    </source>
</evidence>
<dbReference type="Pfam" id="PF00001">
    <property type="entry name" value="7tm_1"/>
    <property type="match status" value="1"/>
</dbReference>
<dbReference type="SUPFAM" id="SSF81321">
    <property type="entry name" value="Family A G protein-coupled receptor-like"/>
    <property type="match status" value="1"/>
</dbReference>
<evidence type="ECO:0000256" key="4">
    <source>
        <dbReference type="ARBA" id="ARBA00022989"/>
    </source>
</evidence>
<feature type="transmembrane region" description="Helical" evidence="10">
    <location>
        <begin position="297"/>
        <end position="317"/>
    </location>
</feature>
<sequence length="376" mass="43570">MGEMFKVYFLICVYIATFIFGSIGNIWVIVSFIRVIKTTNSNKSKSLRTYNAAKVTRCFVLILAVTDFVVLLTLPVTIVNVLLRYFPLGSFYCRLHTAIDQSGKLISIVILMCMSIERYLVVCTKWRYSSTRKLATIGPLVFAIIICVCIPLYPQIRYTRITYVPLPINDTTIIENKTICIYNIPPEWATTITNYNFFTGFAMPLTIMSICYIMLVKHVKNKFKRRSRNKNYDKSSSMMLINTPKYIFKLTNSIRRIAIFHFCCWAPFWIYSIAPQILDIFGGKWILRSPWYNTGQLIANMLPYVNSAGNCILYAFLNHDVRNNITNKRNSDSHCYNKYINNTANQIPLRKPTTSLNAQWTSKKNHNNKTQKNEIL</sequence>
<evidence type="ECO:0000313" key="12">
    <source>
        <dbReference type="Proteomes" id="UP000035680"/>
    </source>
</evidence>
<feature type="transmembrane region" description="Helical" evidence="10">
    <location>
        <begin position="134"/>
        <end position="153"/>
    </location>
</feature>
<dbReference type="InterPro" id="IPR000276">
    <property type="entry name" value="GPCR_Rhodpsn"/>
</dbReference>
<feature type="transmembrane region" description="Helical" evidence="10">
    <location>
        <begin position="195"/>
        <end position="216"/>
    </location>
</feature>
<feature type="transmembrane region" description="Helical" evidence="10">
    <location>
        <begin position="103"/>
        <end position="122"/>
    </location>
</feature>
<dbReference type="PANTHER" id="PTHR24229">
    <property type="entry name" value="NEUROPEPTIDES RECEPTOR"/>
    <property type="match status" value="1"/>
</dbReference>
<dbReference type="PRINTS" id="PR00237">
    <property type="entry name" value="GPCRRHODOPSN"/>
</dbReference>
<dbReference type="GO" id="GO:0042277">
    <property type="term" value="F:peptide binding"/>
    <property type="evidence" value="ECO:0007669"/>
    <property type="project" value="TreeGrafter"/>
</dbReference>
<evidence type="ECO:0000256" key="3">
    <source>
        <dbReference type="ARBA" id="ARBA00022692"/>
    </source>
</evidence>
<dbReference type="STRING" id="75913.A0A0K0FF51"/>
<evidence type="ECO:0000256" key="1">
    <source>
        <dbReference type="ARBA" id="ARBA00004651"/>
    </source>
</evidence>
<keyword evidence="3 9" id="KW-0812">Transmembrane</keyword>
<dbReference type="PROSITE" id="PS50262">
    <property type="entry name" value="G_PROTEIN_RECEP_F1_2"/>
    <property type="match status" value="1"/>
</dbReference>
<evidence type="ECO:0000256" key="6">
    <source>
        <dbReference type="ARBA" id="ARBA00023136"/>
    </source>
</evidence>
<protein>
    <submittedName>
        <fullName evidence="13">G_PROTEIN_RECEP_F1_2 domain-containing protein</fullName>
    </submittedName>
</protein>
<dbReference type="WBParaSite" id="SVE_0749000.1">
    <property type="protein sequence ID" value="SVE_0749000.1"/>
    <property type="gene ID" value="SVE_0749000"/>
</dbReference>
<keyword evidence="8 9" id="KW-0807">Transducer</keyword>
<evidence type="ECO:0000256" key="10">
    <source>
        <dbReference type="SAM" id="Phobius"/>
    </source>
</evidence>
<feature type="transmembrane region" description="Helical" evidence="10">
    <location>
        <begin position="6"/>
        <end position="36"/>
    </location>
</feature>
<dbReference type="AlphaFoldDB" id="A0A0K0FF51"/>
<name>A0A0K0FF51_STRVS</name>
<feature type="domain" description="G-protein coupled receptors family 1 profile" evidence="11">
    <location>
        <begin position="24"/>
        <end position="314"/>
    </location>
</feature>
<keyword evidence="7 9" id="KW-0675">Receptor</keyword>
<dbReference type="InterPro" id="IPR017452">
    <property type="entry name" value="GPCR_Rhodpsn_7TM"/>
</dbReference>
<keyword evidence="5 9" id="KW-0297">G-protein coupled receptor</keyword>
<keyword evidence="2" id="KW-1003">Cell membrane</keyword>
<dbReference type="GO" id="GO:0043005">
    <property type="term" value="C:neuron projection"/>
    <property type="evidence" value="ECO:0007669"/>
    <property type="project" value="TreeGrafter"/>
</dbReference>
<keyword evidence="12" id="KW-1185">Reference proteome</keyword>
<reference evidence="13" key="2">
    <citation type="submission" date="2015-08" db="UniProtKB">
        <authorList>
            <consortium name="WormBaseParasite"/>
        </authorList>
    </citation>
    <scope>IDENTIFICATION</scope>
</reference>
<evidence type="ECO:0000256" key="7">
    <source>
        <dbReference type="ARBA" id="ARBA00023170"/>
    </source>
</evidence>
<evidence type="ECO:0000256" key="2">
    <source>
        <dbReference type="ARBA" id="ARBA00022475"/>
    </source>
</evidence>
<evidence type="ECO:0000256" key="8">
    <source>
        <dbReference type="ARBA" id="ARBA00023224"/>
    </source>
</evidence>
<dbReference type="Gene3D" id="1.20.1070.10">
    <property type="entry name" value="Rhodopsin 7-helix transmembrane proteins"/>
    <property type="match status" value="1"/>
</dbReference>
<feature type="transmembrane region" description="Helical" evidence="10">
    <location>
        <begin position="57"/>
        <end position="83"/>
    </location>
</feature>
<keyword evidence="4 10" id="KW-1133">Transmembrane helix</keyword>
<dbReference type="Proteomes" id="UP000035680">
    <property type="component" value="Unassembled WGS sequence"/>
</dbReference>
<evidence type="ECO:0000256" key="5">
    <source>
        <dbReference type="ARBA" id="ARBA00023040"/>
    </source>
</evidence>
<dbReference type="PANTHER" id="PTHR24229:SF40">
    <property type="entry name" value="ALLATOSTATIN C RECEPTOR 1-RELATED"/>
    <property type="match status" value="1"/>
</dbReference>
<feature type="transmembrane region" description="Helical" evidence="10">
    <location>
        <begin position="257"/>
        <end position="277"/>
    </location>
</feature>
<accession>A0A0K0FF51</accession>
<dbReference type="GO" id="GO:0004930">
    <property type="term" value="F:G protein-coupled receptor activity"/>
    <property type="evidence" value="ECO:0007669"/>
    <property type="project" value="UniProtKB-KW"/>
</dbReference>
<comment type="similarity">
    <text evidence="9">Belongs to the G-protein coupled receptor 1 family.</text>
</comment>
<dbReference type="GO" id="GO:0005886">
    <property type="term" value="C:plasma membrane"/>
    <property type="evidence" value="ECO:0007669"/>
    <property type="project" value="UniProtKB-SubCell"/>
</dbReference>
<dbReference type="PROSITE" id="PS00237">
    <property type="entry name" value="G_PROTEIN_RECEP_F1_1"/>
    <property type="match status" value="1"/>
</dbReference>
<dbReference type="CDD" id="cd00637">
    <property type="entry name" value="7tm_classA_rhodopsin-like"/>
    <property type="match status" value="1"/>
</dbReference>